<evidence type="ECO:0000313" key="2">
    <source>
        <dbReference type="EMBL" id="MBO1360267.1"/>
    </source>
</evidence>
<evidence type="ECO:0000256" key="1">
    <source>
        <dbReference type="SAM" id="MobiDB-lite"/>
    </source>
</evidence>
<accession>A0ABS3LWI7</accession>
<gene>
    <name evidence="2" type="ORF">J2D73_10760</name>
</gene>
<protein>
    <submittedName>
        <fullName evidence="2">Uncharacterized protein</fullName>
    </submittedName>
</protein>
<proteinExistence type="predicted"/>
<dbReference type="Proteomes" id="UP000664771">
    <property type="component" value="Unassembled WGS sequence"/>
</dbReference>
<dbReference type="RefSeq" id="WP_207881626.1">
    <property type="nucleotide sequence ID" value="NZ_JAFVMF010000010.1"/>
</dbReference>
<dbReference type="EMBL" id="JAFVMF010000010">
    <property type="protein sequence ID" value="MBO1360267.1"/>
    <property type="molecule type" value="Genomic_DNA"/>
</dbReference>
<keyword evidence="3" id="KW-1185">Reference proteome</keyword>
<evidence type="ECO:0000313" key="3">
    <source>
        <dbReference type="Proteomes" id="UP000664771"/>
    </source>
</evidence>
<sequence>MAARLTLSSARPTPPVRWACTSAAVSCRRCHHEWDDGDPAYALPCRGCGADTASPCERPGGGNERACHQRDQDATRAGLLEPCEGLSWDRRHDKPLPLFTRPVPQGARVRTGAPPSRVFG</sequence>
<feature type="region of interest" description="Disordered" evidence="1">
    <location>
        <begin position="94"/>
        <end position="120"/>
    </location>
</feature>
<organism evidence="2 3">
    <name type="scientific">Acetobacter sacchari</name>
    <dbReference type="NCBI Taxonomy" id="2661687"/>
    <lineage>
        <taxon>Bacteria</taxon>
        <taxon>Pseudomonadati</taxon>
        <taxon>Pseudomonadota</taxon>
        <taxon>Alphaproteobacteria</taxon>
        <taxon>Acetobacterales</taxon>
        <taxon>Acetobacteraceae</taxon>
        <taxon>Acetobacter</taxon>
    </lineage>
</organism>
<reference evidence="2 3" key="1">
    <citation type="submission" date="2021-03" db="EMBL/GenBank/DDBJ databases">
        <title>The complete genome sequence of Acetobacter sacchari TBRC 11175.</title>
        <authorList>
            <person name="Charoenyingcharoen P."/>
            <person name="Yukphan P."/>
        </authorList>
    </citation>
    <scope>NUCLEOTIDE SEQUENCE [LARGE SCALE GENOMIC DNA]</scope>
    <source>
        <strain evidence="2 3">TBRC 11175</strain>
    </source>
</reference>
<comment type="caution">
    <text evidence="2">The sequence shown here is derived from an EMBL/GenBank/DDBJ whole genome shotgun (WGS) entry which is preliminary data.</text>
</comment>
<name>A0ABS3LWI7_9PROT</name>